<keyword evidence="3 6" id="KW-1133">Transmembrane helix</keyword>
<reference evidence="8" key="1">
    <citation type="submission" date="2024-05" db="EMBL/GenBank/DDBJ databases">
        <title>Planctomycetes of the genus Singulisphaera possess chitinolytic capabilities.</title>
        <authorList>
            <person name="Ivanova A."/>
        </authorList>
    </citation>
    <scope>NUCLEOTIDE SEQUENCE</scope>
    <source>
        <strain evidence="8">Ch08T</strain>
    </source>
</reference>
<feature type="transmembrane region" description="Helical" evidence="6">
    <location>
        <begin position="49"/>
        <end position="71"/>
    </location>
</feature>
<dbReference type="InterPro" id="IPR011004">
    <property type="entry name" value="Trimer_LpxA-like_sf"/>
</dbReference>
<feature type="transmembrane region" description="Helical" evidence="6">
    <location>
        <begin position="122"/>
        <end position="142"/>
    </location>
</feature>
<feature type="domain" description="STAS" evidence="7">
    <location>
        <begin position="467"/>
        <end position="569"/>
    </location>
</feature>
<feature type="transmembrane region" description="Helical" evidence="6">
    <location>
        <begin position="271"/>
        <end position="292"/>
    </location>
</feature>
<keyword evidence="4 6" id="KW-0472">Membrane</keyword>
<evidence type="ECO:0000256" key="5">
    <source>
        <dbReference type="SAM" id="MobiDB-lite"/>
    </source>
</evidence>
<evidence type="ECO:0000256" key="4">
    <source>
        <dbReference type="ARBA" id="ARBA00023136"/>
    </source>
</evidence>
<protein>
    <submittedName>
        <fullName evidence="8">SulP family inorganic anion transporter</fullName>
    </submittedName>
</protein>
<dbReference type="AlphaFoldDB" id="A0AAU7CD41"/>
<feature type="transmembrane region" description="Helical" evidence="6">
    <location>
        <begin position="154"/>
        <end position="178"/>
    </location>
</feature>
<dbReference type="InterPro" id="IPR002645">
    <property type="entry name" value="STAS_dom"/>
</dbReference>
<organism evidence="8">
    <name type="scientific">Singulisphaera sp. Ch08</name>
    <dbReference type="NCBI Taxonomy" id="3120278"/>
    <lineage>
        <taxon>Bacteria</taxon>
        <taxon>Pseudomonadati</taxon>
        <taxon>Planctomycetota</taxon>
        <taxon>Planctomycetia</taxon>
        <taxon>Isosphaerales</taxon>
        <taxon>Isosphaeraceae</taxon>
        <taxon>Singulisphaera</taxon>
    </lineage>
</organism>
<evidence type="ECO:0000256" key="6">
    <source>
        <dbReference type="SAM" id="Phobius"/>
    </source>
</evidence>
<feature type="transmembrane region" description="Helical" evidence="6">
    <location>
        <begin position="231"/>
        <end position="251"/>
    </location>
</feature>
<dbReference type="PROSITE" id="PS50801">
    <property type="entry name" value="STAS"/>
    <property type="match status" value="1"/>
</dbReference>
<dbReference type="Gene3D" id="2.160.10.10">
    <property type="entry name" value="Hexapeptide repeat proteins"/>
    <property type="match status" value="1"/>
</dbReference>
<proteinExistence type="predicted"/>
<dbReference type="GO" id="GO:0055085">
    <property type="term" value="P:transmembrane transport"/>
    <property type="evidence" value="ECO:0007669"/>
    <property type="project" value="InterPro"/>
</dbReference>
<dbReference type="PANTHER" id="PTHR11814">
    <property type="entry name" value="SULFATE TRANSPORTER"/>
    <property type="match status" value="1"/>
</dbReference>
<dbReference type="Pfam" id="PF01740">
    <property type="entry name" value="STAS"/>
    <property type="match status" value="1"/>
</dbReference>
<dbReference type="CDD" id="cd07042">
    <property type="entry name" value="STAS_SulP_like_sulfate_transporter"/>
    <property type="match status" value="1"/>
</dbReference>
<feature type="transmembrane region" description="Helical" evidence="6">
    <location>
        <begin position="406"/>
        <end position="437"/>
    </location>
</feature>
<accession>A0AAU7CD41</accession>
<evidence type="ECO:0000259" key="7">
    <source>
        <dbReference type="PROSITE" id="PS50801"/>
    </source>
</evidence>
<dbReference type="InterPro" id="IPR011547">
    <property type="entry name" value="SLC26A/SulP_dom"/>
</dbReference>
<feature type="region of interest" description="Disordered" evidence="5">
    <location>
        <begin position="1"/>
        <end position="23"/>
    </location>
</feature>
<evidence type="ECO:0000256" key="3">
    <source>
        <dbReference type="ARBA" id="ARBA00022989"/>
    </source>
</evidence>
<dbReference type="SUPFAM" id="SSF51161">
    <property type="entry name" value="Trimeric LpxA-like enzymes"/>
    <property type="match status" value="1"/>
</dbReference>
<dbReference type="Pfam" id="PF00916">
    <property type="entry name" value="Sulfate_transp"/>
    <property type="match status" value="1"/>
</dbReference>
<dbReference type="InterPro" id="IPR036513">
    <property type="entry name" value="STAS_dom_sf"/>
</dbReference>
<feature type="transmembrane region" description="Helical" evidence="6">
    <location>
        <begin position="374"/>
        <end position="394"/>
    </location>
</feature>
<dbReference type="SUPFAM" id="SSF52091">
    <property type="entry name" value="SpoIIaa-like"/>
    <property type="match status" value="1"/>
</dbReference>
<feature type="transmembrane region" description="Helical" evidence="6">
    <location>
        <begin position="78"/>
        <end position="102"/>
    </location>
</feature>
<dbReference type="Gene3D" id="3.30.750.24">
    <property type="entry name" value="STAS domain"/>
    <property type="match status" value="1"/>
</dbReference>
<name>A0AAU7CD41_9BACT</name>
<dbReference type="InterPro" id="IPR001902">
    <property type="entry name" value="SLC26A/SulP_fam"/>
</dbReference>
<sequence>MAEDELRTGSASPSTRSGPRPDAGYWLDPGAQLAYLWGEWRLMFRPGTVVADALAGISVALVAMPLSLAIARASGVGPVVGLITAIVGGIVVALFGGCRLQISGPAAAMTFLVSEIVAKYGVSGLVASTLIAAILQLLAGALRLGRLMQLIPRPVIAGFLSGIGLTILCTQLPVILGYEVSHTEEGGALALLWETVRQVHRAEPMSIVVGLAAAGAMLGLPRGSRRLPTPLIAVVVATVLPIVFGWTRVALLGELPTQIPWPSLRPVPWGLWNELVIAALAIFLLASLESLLSASVVDSLAKGIRTDHDQELIGQGLGNLASALFGGLPVTGVIARSATNIQAGARTRLAAILHALILLAMMFALAPFVARIPLAALAGVLMAVALRMIEFRMLRALWRGSRAEAAVFLTTAGTILMTDLIVGVPVGMLAAFLYVVYQMSQLNVRSVPLSEVTPGAPDDDAGHCQAVRLIRVEGPLFFASGFHLRNAMSRVNGDRCVVLDLDQVHFLDVTGAEMLEEAVGLLRRRGAEVLLARPTDSVTTRLRGLDHVQFPALRDCPTYAFLRDAMLHAAAEIRPENLCQACQAEGRCAALEHALEGIGALDRTPVPKVRAVISRSQGTTVAAEDPARERRGRVSPLGTLRSESTGLGAATSWNCRMALPTIAASGFVDPRATVIGDVSVGEHVSIGPDTSVRADEGTPFYIGSDTNIQDGVTLHGLPGKLILVEGRAYSVYIGRGVCLTHHALIHGPCYIGDRCFIGFKAMVHDAVIGEGCVIGLGAVVIGVSLPPGRYVGHNVVVENQDQADALPAVGVDSERLHDEIGETDPEFATALRESSWATANGPKPSTGGNIAIG</sequence>
<evidence type="ECO:0000313" key="8">
    <source>
        <dbReference type="EMBL" id="XBH02934.1"/>
    </source>
</evidence>
<dbReference type="EMBL" id="CP155447">
    <property type="protein sequence ID" value="XBH02934.1"/>
    <property type="molecule type" value="Genomic_DNA"/>
</dbReference>
<gene>
    <name evidence="8" type="ORF">V5E97_32185</name>
</gene>
<evidence type="ECO:0000256" key="1">
    <source>
        <dbReference type="ARBA" id="ARBA00004141"/>
    </source>
</evidence>
<keyword evidence="2 6" id="KW-0812">Transmembrane</keyword>
<feature type="transmembrane region" description="Helical" evidence="6">
    <location>
        <begin position="349"/>
        <end position="368"/>
    </location>
</feature>
<dbReference type="RefSeq" id="WP_406695675.1">
    <property type="nucleotide sequence ID" value="NZ_CP155447.1"/>
</dbReference>
<evidence type="ECO:0000256" key="2">
    <source>
        <dbReference type="ARBA" id="ARBA00022692"/>
    </source>
</evidence>
<dbReference type="GO" id="GO:0016020">
    <property type="term" value="C:membrane"/>
    <property type="evidence" value="ECO:0007669"/>
    <property type="project" value="UniProtKB-SubCell"/>
</dbReference>
<comment type="subcellular location">
    <subcellularLocation>
        <location evidence="1">Membrane</location>
        <topology evidence="1">Multi-pass membrane protein</topology>
    </subcellularLocation>
</comment>